<comment type="similarity">
    <text evidence="9">Belongs to the ustYa family.</text>
</comment>
<dbReference type="GO" id="GO:0016020">
    <property type="term" value="C:membrane"/>
    <property type="evidence" value="ECO:0007669"/>
    <property type="project" value="UniProtKB-SubCell"/>
</dbReference>
<evidence type="ECO:0000256" key="6">
    <source>
        <dbReference type="ARBA" id="ARBA00023026"/>
    </source>
</evidence>
<evidence type="ECO:0000256" key="1">
    <source>
        <dbReference type="ARBA" id="ARBA00004167"/>
    </source>
</evidence>
<dbReference type="PANTHER" id="PTHR33365">
    <property type="entry name" value="YALI0B05434P"/>
    <property type="match status" value="1"/>
</dbReference>
<dbReference type="EMBL" id="MU853408">
    <property type="protein sequence ID" value="KAK4134666.1"/>
    <property type="molecule type" value="Genomic_DNA"/>
</dbReference>
<dbReference type="GO" id="GO:0016491">
    <property type="term" value="F:oxidoreductase activity"/>
    <property type="evidence" value="ECO:0007669"/>
    <property type="project" value="UniProtKB-KW"/>
</dbReference>
<keyword evidence="5" id="KW-0560">Oxidoreductase</keyword>
<dbReference type="PANTHER" id="PTHR33365:SF11">
    <property type="entry name" value="TAT PATHWAY SIGNAL SEQUENCE"/>
    <property type="match status" value="1"/>
</dbReference>
<evidence type="ECO:0008006" key="13">
    <source>
        <dbReference type="Google" id="ProtNLM"/>
    </source>
</evidence>
<keyword evidence="6" id="KW-0843">Virulence</keyword>
<reference evidence="11" key="2">
    <citation type="submission" date="2023-05" db="EMBL/GenBank/DDBJ databases">
        <authorList>
            <consortium name="Lawrence Berkeley National Laboratory"/>
            <person name="Steindorff A."/>
            <person name="Hensen N."/>
            <person name="Bonometti L."/>
            <person name="Westerberg I."/>
            <person name="Brannstrom I.O."/>
            <person name="Guillou S."/>
            <person name="Cros-Aarteil S."/>
            <person name="Calhoun S."/>
            <person name="Haridas S."/>
            <person name="Kuo A."/>
            <person name="Mondo S."/>
            <person name="Pangilinan J."/>
            <person name="Riley R."/>
            <person name="Labutti K."/>
            <person name="Andreopoulos B."/>
            <person name="Lipzen A."/>
            <person name="Chen C."/>
            <person name="Yanf M."/>
            <person name="Daum C."/>
            <person name="Ng V."/>
            <person name="Clum A."/>
            <person name="Ohm R."/>
            <person name="Martin F."/>
            <person name="Silar P."/>
            <person name="Natvig D."/>
            <person name="Lalanne C."/>
            <person name="Gautier V."/>
            <person name="Ament-Velasquez S.L."/>
            <person name="Kruys A."/>
            <person name="Hutchinson M.I."/>
            <person name="Powell A.J."/>
            <person name="Barry K."/>
            <person name="Miller A.N."/>
            <person name="Grigoriev I.V."/>
            <person name="Debuchy R."/>
            <person name="Gladieux P."/>
            <person name="Thoren M.H."/>
            <person name="Johannesson H."/>
        </authorList>
    </citation>
    <scope>NUCLEOTIDE SEQUENCE</scope>
    <source>
        <strain evidence="11">CBS 123565</strain>
    </source>
</reference>
<evidence type="ECO:0000256" key="8">
    <source>
        <dbReference type="ARBA" id="ARBA00023180"/>
    </source>
</evidence>
<evidence type="ECO:0000313" key="12">
    <source>
        <dbReference type="Proteomes" id="UP001304895"/>
    </source>
</evidence>
<keyword evidence="12" id="KW-1185">Reference proteome</keyword>
<evidence type="ECO:0000256" key="7">
    <source>
        <dbReference type="ARBA" id="ARBA00023136"/>
    </source>
</evidence>
<dbReference type="AlphaFoldDB" id="A0AAN6UL30"/>
<reference evidence="11" key="1">
    <citation type="journal article" date="2023" name="Mol. Phylogenet. Evol.">
        <title>Genome-scale phylogeny and comparative genomics of the fungal order Sordariales.</title>
        <authorList>
            <person name="Hensen N."/>
            <person name="Bonometti L."/>
            <person name="Westerberg I."/>
            <person name="Brannstrom I.O."/>
            <person name="Guillou S."/>
            <person name="Cros-Aarteil S."/>
            <person name="Calhoun S."/>
            <person name="Haridas S."/>
            <person name="Kuo A."/>
            <person name="Mondo S."/>
            <person name="Pangilinan J."/>
            <person name="Riley R."/>
            <person name="LaButti K."/>
            <person name="Andreopoulos B."/>
            <person name="Lipzen A."/>
            <person name="Chen C."/>
            <person name="Yan M."/>
            <person name="Daum C."/>
            <person name="Ng V."/>
            <person name="Clum A."/>
            <person name="Steindorff A."/>
            <person name="Ohm R.A."/>
            <person name="Martin F."/>
            <person name="Silar P."/>
            <person name="Natvig D.O."/>
            <person name="Lalanne C."/>
            <person name="Gautier V."/>
            <person name="Ament-Velasquez S.L."/>
            <person name="Kruys A."/>
            <person name="Hutchinson M.I."/>
            <person name="Powell A.J."/>
            <person name="Barry K."/>
            <person name="Miller A.N."/>
            <person name="Grigoriev I.V."/>
            <person name="Debuchy R."/>
            <person name="Gladieux P."/>
            <person name="Hiltunen Thoren M."/>
            <person name="Johannesson H."/>
        </authorList>
    </citation>
    <scope>NUCLEOTIDE SEQUENCE</scope>
    <source>
        <strain evidence="11">CBS 123565</strain>
    </source>
</reference>
<evidence type="ECO:0000256" key="9">
    <source>
        <dbReference type="ARBA" id="ARBA00035112"/>
    </source>
</evidence>
<comment type="subcellular location">
    <subcellularLocation>
        <location evidence="1">Membrane</location>
        <topology evidence="1">Single-pass membrane protein</topology>
    </subcellularLocation>
</comment>
<feature type="signal peptide" evidence="10">
    <location>
        <begin position="1"/>
        <end position="21"/>
    </location>
</feature>
<dbReference type="Proteomes" id="UP001304895">
    <property type="component" value="Unassembled WGS sequence"/>
</dbReference>
<dbReference type="InterPro" id="IPR021765">
    <property type="entry name" value="UstYa-like"/>
</dbReference>
<evidence type="ECO:0000256" key="4">
    <source>
        <dbReference type="ARBA" id="ARBA00022989"/>
    </source>
</evidence>
<comment type="caution">
    <text evidence="11">The sequence shown here is derived from an EMBL/GenBank/DDBJ whole genome shotgun (WGS) entry which is preliminary data.</text>
</comment>
<dbReference type="Pfam" id="PF11807">
    <property type="entry name" value="UstYa"/>
    <property type="match status" value="1"/>
</dbReference>
<keyword evidence="8" id="KW-0325">Glycoprotein</keyword>
<organism evidence="11 12">
    <name type="scientific">Trichocladium antarcticum</name>
    <dbReference type="NCBI Taxonomy" id="1450529"/>
    <lineage>
        <taxon>Eukaryota</taxon>
        <taxon>Fungi</taxon>
        <taxon>Dikarya</taxon>
        <taxon>Ascomycota</taxon>
        <taxon>Pezizomycotina</taxon>
        <taxon>Sordariomycetes</taxon>
        <taxon>Sordariomycetidae</taxon>
        <taxon>Sordariales</taxon>
        <taxon>Chaetomiaceae</taxon>
        <taxon>Trichocladium</taxon>
    </lineage>
</organism>
<evidence type="ECO:0000256" key="5">
    <source>
        <dbReference type="ARBA" id="ARBA00023002"/>
    </source>
</evidence>
<sequence>MSLRSLLDTVLLLVILGLLLDRPWLPSSRFAVGGDITGFAPPFGQQITTFAPDHLFVPENGSAFFTDAVQAKWLSLKLTSFHPAGLGYLHCLHAILQTVAAYASSQPGRAPGDGAWHVAHCVDYLRQAIVCAGDVALEGQQTTFPPGVVGSDGWDARHVCRDWGQVRAHLERNRADDRVWI</sequence>
<gene>
    <name evidence="11" type="ORF">BT67DRAFT_379503</name>
</gene>
<keyword evidence="10" id="KW-0732">Signal</keyword>
<evidence type="ECO:0000256" key="3">
    <source>
        <dbReference type="ARBA" id="ARBA00022692"/>
    </source>
</evidence>
<protein>
    <recommendedName>
        <fullName evidence="13">Oxidase ustYa</fullName>
    </recommendedName>
</protein>
<evidence type="ECO:0000313" key="11">
    <source>
        <dbReference type="EMBL" id="KAK4134666.1"/>
    </source>
</evidence>
<dbReference type="GO" id="GO:0043386">
    <property type="term" value="P:mycotoxin biosynthetic process"/>
    <property type="evidence" value="ECO:0007669"/>
    <property type="project" value="InterPro"/>
</dbReference>
<keyword evidence="3" id="KW-0812">Transmembrane</keyword>
<proteinExistence type="inferred from homology"/>
<evidence type="ECO:0000256" key="2">
    <source>
        <dbReference type="ARBA" id="ARBA00004685"/>
    </source>
</evidence>
<keyword evidence="7" id="KW-0472">Membrane</keyword>
<comment type="pathway">
    <text evidence="2">Mycotoxin biosynthesis.</text>
</comment>
<feature type="chain" id="PRO_5042850145" description="Oxidase ustYa" evidence="10">
    <location>
        <begin position="22"/>
        <end position="181"/>
    </location>
</feature>
<keyword evidence="4" id="KW-1133">Transmembrane helix</keyword>
<name>A0AAN6UL30_9PEZI</name>
<evidence type="ECO:0000256" key="10">
    <source>
        <dbReference type="SAM" id="SignalP"/>
    </source>
</evidence>
<accession>A0AAN6UL30</accession>